<dbReference type="AlphaFoldDB" id="A0A915DUA4"/>
<proteinExistence type="predicted"/>
<dbReference type="WBParaSite" id="jg23571">
    <property type="protein sequence ID" value="jg23571"/>
    <property type="gene ID" value="jg23571"/>
</dbReference>
<evidence type="ECO:0000313" key="2">
    <source>
        <dbReference type="WBParaSite" id="jg23571"/>
    </source>
</evidence>
<evidence type="ECO:0000313" key="1">
    <source>
        <dbReference type="Proteomes" id="UP000887574"/>
    </source>
</evidence>
<protein>
    <submittedName>
        <fullName evidence="2">Vitellogenin</fullName>
    </submittedName>
</protein>
<accession>A0A915DUA4</accession>
<name>A0A915DUA4_9BILA</name>
<dbReference type="Proteomes" id="UP000887574">
    <property type="component" value="Unplaced"/>
</dbReference>
<organism evidence="1 2">
    <name type="scientific">Ditylenchus dipsaci</name>
    <dbReference type="NCBI Taxonomy" id="166011"/>
    <lineage>
        <taxon>Eukaryota</taxon>
        <taxon>Metazoa</taxon>
        <taxon>Ecdysozoa</taxon>
        <taxon>Nematoda</taxon>
        <taxon>Chromadorea</taxon>
        <taxon>Rhabditida</taxon>
        <taxon>Tylenchina</taxon>
        <taxon>Tylenchomorpha</taxon>
        <taxon>Sphaerularioidea</taxon>
        <taxon>Anguinidae</taxon>
        <taxon>Anguininae</taxon>
        <taxon>Ditylenchus</taxon>
    </lineage>
</organism>
<reference evidence="2" key="1">
    <citation type="submission" date="2022-11" db="UniProtKB">
        <authorList>
            <consortium name="WormBaseParasite"/>
        </authorList>
    </citation>
    <scope>IDENTIFICATION</scope>
</reference>
<keyword evidence="1" id="KW-1185">Reference proteome</keyword>
<sequence length="161" mass="19055">MTRDWEIVATCDGENVFKQWKGTNSEWWASWRYNQTKKHDSGTTSVHLCDHYKKYNQAYDCKMKMRVRRPEDSEKVEVETCGHCNHQKKDLRCARVELPSTAVIKNFVYRENAKDGLMNQMKMSDLHKYAQAHSAVPNDPDMHYAVSFEVSLDKKNWLMTW</sequence>